<accession>A0A174T6B0</accession>
<reference evidence="1 2" key="1">
    <citation type="submission" date="2015-09" db="EMBL/GenBank/DDBJ databases">
        <authorList>
            <consortium name="Pathogen Informatics"/>
        </authorList>
    </citation>
    <scope>NUCLEOTIDE SEQUENCE [LARGE SCALE GENOMIC DNA]</scope>
    <source>
        <strain evidence="1 2">2789STDY5834939</strain>
    </source>
</reference>
<sequence>MVWEMSNRADPKAREIADRHYNRQSVGAVQFVPPGRCLVLYASTDSGRALWVTSFPFPQFVRHAWPGAWICSAFRNEGAGRASELIVQAVAATRAHFGIPPEPGMVTFIDRRKVRPMMVHGSPVWGWTYQKAGFQVAGETKGGLLALRLAPENMPPAEPAQNTQISFLQEAGHEKRAFAFHERRHVRRHENGF</sequence>
<evidence type="ECO:0000313" key="1">
    <source>
        <dbReference type="EMBL" id="CUQ03627.1"/>
    </source>
</evidence>
<name>A0A174T6B0_9FIRM</name>
<protein>
    <recommendedName>
        <fullName evidence="3">GNAT family N-acetyltransferase</fullName>
    </recommendedName>
</protein>
<proteinExistence type="predicted"/>
<evidence type="ECO:0008006" key="3">
    <source>
        <dbReference type="Google" id="ProtNLM"/>
    </source>
</evidence>
<evidence type="ECO:0000313" key="2">
    <source>
        <dbReference type="Proteomes" id="UP000095765"/>
    </source>
</evidence>
<dbReference type="EMBL" id="CZBE01000022">
    <property type="protein sequence ID" value="CUQ03627.1"/>
    <property type="molecule type" value="Genomic_DNA"/>
</dbReference>
<organism evidence="1 2">
    <name type="scientific">Anaerotruncus colihominis</name>
    <dbReference type="NCBI Taxonomy" id="169435"/>
    <lineage>
        <taxon>Bacteria</taxon>
        <taxon>Bacillati</taxon>
        <taxon>Bacillota</taxon>
        <taxon>Clostridia</taxon>
        <taxon>Eubacteriales</taxon>
        <taxon>Oscillospiraceae</taxon>
        <taxon>Anaerotruncus</taxon>
    </lineage>
</organism>
<dbReference type="AlphaFoldDB" id="A0A174T6B0"/>
<dbReference type="Proteomes" id="UP000095765">
    <property type="component" value="Unassembled WGS sequence"/>
</dbReference>
<gene>
    <name evidence="1" type="ORF">ERS852551_02847</name>
</gene>